<dbReference type="PANTHER" id="PTHR37984:SF5">
    <property type="entry name" value="PROTEIN NYNRIN-LIKE"/>
    <property type="match status" value="1"/>
</dbReference>
<dbReference type="SUPFAM" id="SSF50630">
    <property type="entry name" value="Acid proteases"/>
    <property type="match status" value="1"/>
</dbReference>
<keyword evidence="12" id="KW-0511">Multifunctional enzyme</keyword>
<dbReference type="InterPro" id="IPR001969">
    <property type="entry name" value="Aspartic_peptidase_AS"/>
</dbReference>
<dbReference type="PANTHER" id="PTHR37984">
    <property type="entry name" value="PROTEIN CBG26694"/>
    <property type="match status" value="1"/>
</dbReference>
<dbReference type="Gene3D" id="2.40.70.10">
    <property type="entry name" value="Acid Proteases"/>
    <property type="match status" value="1"/>
</dbReference>
<evidence type="ECO:0000256" key="3">
    <source>
        <dbReference type="ARBA" id="ARBA00022679"/>
    </source>
</evidence>
<feature type="domain" description="Integrase catalytic" evidence="14">
    <location>
        <begin position="759"/>
        <end position="929"/>
    </location>
</feature>
<dbReference type="PROSITE" id="PS50994">
    <property type="entry name" value="INTEGRASE"/>
    <property type="match status" value="1"/>
</dbReference>
<evidence type="ECO:0000259" key="13">
    <source>
        <dbReference type="PROSITE" id="PS50878"/>
    </source>
</evidence>
<dbReference type="Gene3D" id="3.30.70.270">
    <property type="match status" value="2"/>
</dbReference>
<dbReference type="InterPro" id="IPR012337">
    <property type="entry name" value="RNaseH-like_sf"/>
</dbReference>
<evidence type="ECO:0000256" key="2">
    <source>
        <dbReference type="ARBA" id="ARBA00022670"/>
    </source>
</evidence>
<keyword evidence="7" id="KW-0378">Hydrolase</keyword>
<dbReference type="Gene3D" id="1.10.340.70">
    <property type="match status" value="1"/>
</dbReference>
<dbReference type="InterPro" id="IPR043502">
    <property type="entry name" value="DNA/RNA_pol_sf"/>
</dbReference>
<dbReference type="PROSITE" id="PS50878">
    <property type="entry name" value="RT_POL"/>
    <property type="match status" value="1"/>
</dbReference>
<dbReference type="CDD" id="cd09274">
    <property type="entry name" value="RNase_HI_RT_Ty3"/>
    <property type="match status" value="1"/>
</dbReference>
<evidence type="ECO:0000256" key="10">
    <source>
        <dbReference type="ARBA" id="ARBA00022908"/>
    </source>
</evidence>
<dbReference type="FunFam" id="2.40.70.10:FF:000130">
    <property type="entry name" value="Retrovirus-related Pol polyprotein from transposon opus-like Protein"/>
    <property type="match status" value="1"/>
</dbReference>
<dbReference type="InterPro" id="IPR021109">
    <property type="entry name" value="Peptidase_aspartic_dom_sf"/>
</dbReference>
<keyword evidence="6" id="KW-0255">Endonuclease</keyword>
<evidence type="ECO:0000313" key="16">
    <source>
        <dbReference type="Proteomes" id="UP001431783"/>
    </source>
</evidence>
<dbReference type="GO" id="GO:0006508">
    <property type="term" value="P:proteolysis"/>
    <property type="evidence" value="ECO:0007669"/>
    <property type="project" value="UniProtKB-KW"/>
</dbReference>
<dbReference type="InterPro" id="IPR036397">
    <property type="entry name" value="RNaseH_sf"/>
</dbReference>
<evidence type="ECO:0000259" key="14">
    <source>
        <dbReference type="PROSITE" id="PS50994"/>
    </source>
</evidence>
<dbReference type="Proteomes" id="UP001431783">
    <property type="component" value="Unassembled WGS sequence"/>
</dbReference>
<keyword evidence="2" id="KW-0645">Protease</keyword>
<keyword evidence="3" id="KW-0808">Transferase</keyword>
<dbReference type="CDD" id="cd01647">
    <property type="entry name" value="RT_LTR"/>
    <property type="match status" value="1"/>
</dbReference>
<keyword evidence="9" id="KW-0694">RNA-binding</keyword>
<dbReference type="InterPro" id="IPR041588">
    <property type="entry name" value="Integrase_H2C2"/>
</dbReference>
<evidence type="ECO:0000256" key="1">
    <source>
        <dbReference type="ARBA" id="ARBA00012493"/>
    </source>
</evidence>
<name>A0AAW1UAY1_9CUCU</name>
<keyword evidence="5" id="KW-0540">Nuclease</keyword>
<evidence type="ECO:0000256" key="9">
    <source>
        <dbReference type="ARBA" id="ARBA00022884"/>
    </source>
</evidence>
<gene>
    <name evidence="15" type="ORF">WA026_012762</name>
</gene>
<dbReference type="InterPro" id="IPR000477">
    <property type="entry name" value="RT_dom"/>
</dbReference>
<keyword evidence="4" id="KW-0548">Nucleotidyltransferase</keyword>
<evidence type="ECO:0000313" key="15">
    <source>
        <dbReference type="EMBL" id="KAK9876449.1"/>
    </source>
</evidence>
<dbReference type="PROSITE" id="PS00141">
    <property type="entry name" value="ASP_PROTEASE"/>
    <property type="match status" value="1"/>
</dbReference>
<dbReference type="GO" id="GO:0015074">
    <property type="term" value="P:DNA integration"/>
    <property type="evidence" value="ECO:0007669"/>
    <property type="project" value="UniProtKB-KW"/>
</dbReference>
<dbReference type="GO" id="GO:0004190">
    <property type="term" value="F:aspartic-type endopeptidase activity"/>
    <property type="evidence" value="ECO:0007669"/>
    <property type="project" value="InterPro"/>
</dbReference>
<keyword evidence="10" id="KW-0229">DNA integration</keyword>
<evidence type="ECO:0000256" key="4">
    <source>
        <dbReference type="ARBA" id="ARBA00022695"/>
    </source>
</evidence>
<dbReference type="SUPFAM" id="SSF53098">
    <property type="entry name" value="Ribonuclease H-like"/>
    <property type="match status" value="1"/>
</dbReference>
<protein>
    <recommendedName>
        <fullName evidence="1">RNA-directed DNA polymerase</fullName>
        <ecNumber evidence="1">2.7.7.49</ecNumber>
    </recommendedName>
</protein>
<dbReference type="Gene3D" id="3.30.420.10">
    <property type="entry name" value="Ribonuclease H-like superfamily/Ribonuclease H"/>
    <property type="match status" value="1"/>
</dbReference>
<accession>A0AAW1UAY1</accession>
<dbReference type="FunFam" id="1.10.340.70:FF:000006">
    <property type="entry name" value="Retrovirus-related Pol polyprotein from transposon 297-like Protein"/>
    <property type="match status" value="1"/>
</dbReference>
<dbReference type="Pfam" id="PF17919">
    <property type="entry name" value="RT_RNaseH_2"/>
    <property type="match status" value="1"/>
</dbReference>
<dbReference type="FunFam" id="3.10.10.10:FF:000007">
    <property type="entry name" value="Retrovirus-related Pol polyprotein from transposon 17.6-like Protein"/>
    <property type="match status" value="1"/>
</dbReference>
<evidence type="ECO:0000256" key="11">
    <source>
        <dbReference type="ARBA" id="ARBA00022918"/>
    </source>
</evidence>
<dbReference type="Pfam" id="PF17921">
    <property type="entry name" value="Integrase_H2C2"/>
    <property type="match status" value="1"/>
</dbReference>
<dbReference type="SUPFAM" id="SSF56672">
    <property type="entry name" value="DNA/RNA polymerases"/>
    <property type="match status" value="1"/>
</dbReference>
<dbReference type="InterPro" id="IPR043128">
    <property type="entry name" value="Rev_trsase/Diguanyl_cyclase"/>
</dbReference>
<dbReference type="FunFam" id="3.30.70.270:FF:000020">
    <property type="entry name" value="Transposon Tf2-6 polyprotein-like Protein"/>
    <property type="match status" value="1"/>
</dbReference>
<dbReference type="GO" id="GO:0003723">
    <property type="term" value="F:RNA binding"/>
    <property type="evidence" value="ECO:0007669"/>
    <property type="project" value="UniProtKB-KW"/>
</dbReference>
<comment type="caution">
    <text evidence="15">The sequence shown here is derived from an EMBL/GenBank/DDBJ whole genome shotgun (WGS) entry which is preliminary data.</text>
</comment>
<reference evidence="15 16" key="1">
    <citation type="submission" date="2023-03" db="EMBL/GenBank/DDBJ databases">
        <title>Genome insight into feeding habits of ladybird beetles.</title>
        <authorList>
            <person name="Li H.-S."/>
            <person name="Huang Y.-H."/>
            <person name="Pang H."/>
        </authorList>
    </citation>
    <scope>NUCLEOTIDE SEQUENCE [LARGE SCALE GENOMIC DNA]</scope>
    <source>
        <strain evidence="15">SYSU_2023b</strain>
        <tissue evidence="15">Whole body</tissue>
    </source>
</reference>
<keyword evidence="16" id="KW-1185">Reference proteome</keyword>
<evidence type="ECO:0000256" key="8">
    <source>
        <dbReference type="ARBA" id="ARBA00022842"/>
    </source>
</evidence>
<dbReference type="EMBL" id="JARQZJ010000036">
    <property type="protein sequence ID" value="KAK9876449.1"/>
    <property type="molecule type" value="Genomic_DNA"/>
</dbReference>
<dbReference type="GO" id="GO:0004519">
    <property type="term" value="F:endonuclease activity"/>
    <property type="evidence" value="ECO:0007669"/>
    <property type="project" value="UniProtKB-KW"/>
</dbReference>
<keyword evidence="11" id="KW-0695">RNA-directed DNA polymerase</keyword>
<evidence type="ECO:0000256" key="5">
    <source>
        <dbReference type="ARBA" id="ARBA00022722"/>
    </source>
</evidence>
<evidence type="ECO:0000256" key="6">
    <source>
        <dbReference type="ARBA" id="ARBA00022759"/>
    </source>
</evidence>
<dbReference type="Pfam" id="PF00078">
    <property type="entry name" value="RVT_1"/>
    <property type="match status" value="1"/>
</dbReference>
<proteinExistence type="predicted"/>
<organism evidence="15 16">
    <name type="scientific">Henosepilachna vigintioctopunctata</name>
    <dbReference type="NCBI Taxonomy" id="420089"/>
    <lineage>
        <taxon>Eukaryota</taxon>
        <taxon>Metazoa</taxon>
        <taxon>Ecdysozoa</taxon>
        <taxon>Arthropoda</taxon>
        <taxon>Hexapoda</taxon>
        <taxon>Insecta</taxon>
        <taxon>Pterygota</taxon>
        <taxon>Neoptera</taxon>
        <taxon>Endopterygota</taxon>
        <taxon>Coleoptera</taxon>
        <taxon>Polyphaga</taxon>
        <taxon>Cucujiformia</taxon>
        <taxon>Coccinelloidea</taxon>
        <taxon>Coccinellidae</taxon>
        <taxon>Epilachninae</taxon>
        <taxon>Epilachnini</taxon>
        <taxon>Henosepilachna</taxon>
    </lineage>
</organism>
<sequence>MLVPRKVQGEGQEMLATLSIQTGKLKTTFAPAASNVVPRGRSTNAVHKNNRLTITDPISKVNFLIDSGSDVSLLPKRLQHRNVAQQVLYAANGSKISTYGTHQLSVSLCLKRSFTWKFIIAQVDKAIIGSDFLSHFDLLIDIRRKQLIDQTTHLTSKGHKVNSPINSVHTISPIHKYTKILSEFPEITQLHNKNCNENHNTEHFIETTGPPVASRPRRLPPEKYQAAKKEFEFMVEQGICRPSKSQWANPLHMVRKKDGTWRPVGDYRKLNSVTVEDRYPIPHIQDYAHTLFNKKVFSKIDLIRAYHQIPVEKSSIPKTAITTPFGLFEFLRMPFGLRNAGQSFQRFIHEVLKALDFCFPYLDDILISSNNEKQHEVHLREVFKRFKEFGLAINIDKCVFGANKVEFLGYEVSQHGTSPLSSKVQTILSYPLPKCKKELRRFLGMLNYYRRFMPQAAEKQSALNNLLKGGGKSDNSEVPWTAEAEASFEKCKEDLANATILVHPSAEATLSLTVDASNSSIGAVVEQFEENQWKPLSFYSKKLSPAQVKYSTYDRELLAIYSAIKYFRHLLEGKHFSIFTDHLPLTFAFRQNLDKASPRQARHLDFISQFSTNICHIKGKSNVVADALSRISAIDCPTSIDYQAFEQLQSVDEELQKLIENPDSSSLKLKKITFPNNSVQIYCDINNNKVRPFVPNTLRKQIFNQFHNLSHPGIRATIKLISEKFVWPGINKDLQTWSRSCLNCQKSKINKHTSTPFQKFQLPEGRFLEVNIDLIGPLPSSKGFTYCLTCIDRYTCWAEAFPIKDITAEVVAETFFNNWISRFGCPKTIITDQGRQFESSLFHSLSTLLGIKRFRSTPYHPQTNGKIERWHRSLKTAIKCHDSQNWTEVLPTVLMGLRSVIRQDCHISPAEMVYGSPLRLPGEFFNPTINTTDQNTFVDKLRKKMSLLSPVPSRDHQRKVFVPQELESCTHVFVRNDSVKKPLQQPYDGPFKIIGKSDKFFSLDIRSKTVNISKDRLKPAFILSDDVVSHDHNYAFRDHSSAI</sequence>
<dbReference type="GO" id="GO:0042575">
    <property type="term" value="C:DNA polymerase complex"/>
    <property type="evidence" value="ECO:0007669"/>
    <property type="project" value="UniProtKB-ARBA"/>
</dbReference>
<dbReference type="EC" id="2.7.7.49" evidence="1"/>
<dbReference type="Pfam" id="PF00665">
    <property type="entry name" value="rve"/>
    <property type="match status" value="1"/>
</dbReference>
<dbReference type="InterPro" id="IPR050951">
    <property type="entry name" value="Retrovirus_Pol_polyprotein"/>
</dbReference>
<dbReference type="AlphaFoldDB" id="A0AAW1UAY1"/>
<dbReference type="FunFam" id="3.10.20.370:FF:000001">
    <property type="entry name" value="Retrovirus-related Pol polyprotein from transposon 17.6-like protein"/>
    <property type="match status" value="1"/>
</dbReference>
<dbReference type="FunFam" id="3.30.420.10:FF:000032">
    <property type="entry name" value="Retrovirus-related Pol polyprotein from transposon 297-like Protein"/>
    <property type="match status" value="1"/>
</dbReference>
<dbReference type="GO" id="GO:0003964">
    <property type="term" value="F:RNA-directed DNA polymerase activity"/>
    <property type="evidence" value="ECO:0007669"/>
    <property type="project" value="UniProtKB-KW"/>
</dbReference>
<dbReference type="Gene3D" id="3.10.10.10">
    <property type="entry name" value="HIV Type 1 Reverse Transcriptase, subunit A, domain 1"/>
    <property type="match status" value="1"/>
</dbReference>
<feature type="domain" description="Reverse transcriptase" evidence="13">
    <location>
        <begin position="235"/>
        <end position="412"/>
    </location>
</feature>
<dbReference type="InterPro" id="IPR001584">
    <property type="entry name" value="Integrase_cat-core"/>
</dbReference>
<evidence type="ECO:0000256" key="12">
    <source>
        <dbReference type="ARBA" id="ARBA00023268"/>
    </source>
</evidence>
<evidence type="ECO:0000256" key="7">
    <source>
        <dbReference type="ARBA" id="ARBA00022801"/>
    </source>
</evidence>
<dbReference type="InterPro" id="IPR041577">
    <property type="entry name" value="RT_RNaseH_2"/>
</dbReference>
<keyword evidence="8" id="KW-0460">Magnesium</keyword>